<keyword evidence="2" id="KW-1185">Reference proteome</keyword>
<dbReference type="STRING" id="46223.SAMN05421852_11516"/>
<gene>
    <name evidence="1" type="ORF">SAMN05421852_11516</name>
</gene>
<reference evidence="1 2" key="1">
    <citation type="submission" date="2016-10" db="EMBL/GenBank/DDBJ databases">
        <authorList>
            <person name="de Groot N.N."/>
        </authorList>
    </citation>
    <scope>NUCLEOTIDE SEQUENCE [LARGE SCALE GENOMIC DNA]</scope>
    <source>
        <strain evidence="1 2">DSM 44778</strain>
    </source>
</reference>
<dbReference type="EMBL" id="FORR01000015">
    <property type="protein sequence ID" value="SFJ64463.1"/>
    <property type="molecule type" value="Genomic_DNA"/>
</dbReference>
<name>A0A1I3T1D9_9BACL</name>
<evidence type="ECO:0008006" key="3">
    <source>
        <dbReference type="Google" id="ProtNLM"/>
    </source>
</evidence>
<sequence>MKERNIFAFFHTMDKAEAAANELKKRGFATVQVDRFSPLPGGGKDTDLDAEIHGILRRQANSLTTSTLGLPPVNNDLRVLATAHPDASGMADGSPFYHSEDICVTVITNEERYDEAYEILERYGAHF</sequence>
<accession>A0A1I3T1D9</accession>
<proteinExistence type="predicted"/>
<dbReference type="OrthoDB" id="2375806at2"/>
<evidence type="ECO:0000313" key="2">
    <source>
        <dbReference type="Proteomes" id="UP000199545"/>
    </source>
</evidence>
<dbReference type="Proteomes" id="UP000199545">
    <property type="component" value="Unassembled WGS sequence"/>
</dbReference>
<organism evidence="1 2">
    <name type="scientific">Thermoflavimicrobium dichotomicum</name>
    <dbReference type="NCBI Taxonomy" id="46223"/>
    <lineage>
        <taxon>Bacteria</taxon>
        <taxon>Bacillati</taxon>
        <taxon>Bacillota</taxon>
        <taxon>Bacilli</taxon>
        <taxon>Bacillales</taxon>
        <taxon>Thermoactinomycetaceae</taxon>
        <taxon>Thermoflavimicrobium</taxon>
    </lineage>
</organism>
<dbReference type="RefSeq" id="WP_093230989.1">
    <property type="nucleotide sequence ID" value="NZ_FORR01000015.1"/>
</dbReference>
<protein>
    <recommendedName>
        <fullName evidence="3">Heat induced stress protein YflT</fullName>
    </recommendedName>
</protein>
<evidence type="ECO:0000313" key="1">
    <source>
        <dbReference type="EMBL" id="SFJ64463.1"/>
    </source>
</evidence>
<dbReference type="AlphaFoldDB" id="A0A1I3T1D9"/>